<gene>
    <name evidence="4" type="ORF">CROST_004460</name>
</gene>
<proteinExistence type="predicted"/>
<dbReference type="AlphaFoldDB" id="A0A1S8KYF1"/>
<sequence length="212" mass="24356">MQSISRKERERKAREQDILNAAEKVFNKKSYTDASMEEIARECDFSRKTLYQYFKDKESLCYAVITRGLERLLTYLEMEEKNGSTGFQKLHNLSIGYYKFYKAYPSTLSLMNHVGSIKLNKENTTASESFVKSTNKIASKIANIIDEGKKDGSIRTDIDTMKLAVSSEFLITSFFNMLSISGKTFMNHFSLDEEAFISFTLTLLNDAIRKNN</sequence>
<dbReference type="GO" id="GO:0045892">
    <property type="term" value="P:negative regulation of DNA-templated transcription"/>
    <property type="evidence" value="ECO:0007669"/>
    <property type="project" value="UniProtKB-ARBA"/>
</dbReference>
<dbReference type="RefSeq" id="WP_077850684.1">
    <property type="nucleotide sequence ID" value="NZ_CP096983.1"/>
</dbReference>
<keyword evidence="3" id="KW-0804">Transcription</keyword>
<dbReference type="PROSITE" id="PS50977">
    <property type="entry name" value="HTH_TETR_2"/>
    <property type="match status" value="1"/>
</dbReference>
<dbReference type="PANTHER" id="PTHR30328:SF54">
    <property type="entry name" value="HTH-TYPE TRANSCRIPTIONAL REPRESSOR SCO4008"/>
    <property type="match status" value="1"/>
</dbReference>
<dbReference type="GO" id="GO:0003677">
    <property type="term" value="F:DNA binding"/>
    <property type="evidence" value="ECO:0007669"/>
    <property type="project" value="UniProtKB-UniRule"/>
</dbReference>
<dbReference type="InterPro" id="IPR001647">
    <property type="entry name" value="HTH_TetR"/>
</dbReference>
<keyword evidence="2" id="KW-0238">DNA-binding</keyword>
<evidence type="ECO:0000256" key="1">
    <source>
        <dbReference type="ARBA" id="ARBA00023015"/>
    </source>
</evidence>
<keyword evidence="1" id="KW-0805">Transcription regulation</keyword>
<dbReference type="SUPFAM" id="SSF46689">
    <property type="entry name" value="Homeodomain-like"/>
    <property type="match status" value="1"/>
</dbReference>
<dbReference type="InterPro" id="IPR036271">
    <property type="entry name" value="Tet_transcr_reg_TetR-rel_C_sf"/>
</dbReference>
<name>A0A1S8KYF1_9CLOT</name>
<dbReference type="InterPro" id="IPR050109">
    <property type="entry name" value="HTH-type_TetR-like_transc_reg"/>
</dbReference>
<evidence type="ECO:0000313" key="5">
    <source>
        <dbReference type="Proteomes" id="UP000190951"/>
    </source>
</evidence>
<keyword evidence="5" id="KW-1185">Reference proteome</keyword>
<dbReference type="Proteomes" id="UP000190951">
    <property type="component" value="Chromosome"/>
</dbReference>
<accession>A0A1S8KYF1</accession>
<dbReference type="FunFam" id="1.10.10.60:FF:000141">
    <property type="entry name" value="TetR family transcriptional regulator"/>
    <property type="match status" value="1"/>
</dbReference>
<dbReference type="Pfam" id="PF00440">
    <property type="entry name" value="TetR_N"/>
    <property type="match status" value="1"/>
</dbReference>
<dbReference type="SUPFAM" id="SSF48498">
    <property type="entry name" value="Tetracyclin repressor-like, C-terminal domain"/>
    <property type="match status" value="1"/>
</dbReference>
<evidence type="ECO:0000256" key="3">
    <source>
        <dbReference type="ARBA" id="ARBA00023163"/>
    </source>
</evidence>
<evidence type="ECO:0000313" key="4">
    <source>
        <dbReference type="EMBL" id="URZ09753.1"/>
    </source>
</evidence>
<dbReference type="Gene3D" id="1.10.10.60">
    <property type="entry name" value="Homeodomain-like"/>
    <property type="match status" value="1"/>
</dbReference>
<dbReference type="STRING" id="84029.CROST_41470"/>
<dbReference type="PANTHER" id="PTHR30328">
    <property type="entry name" value="TRANSCRIPTIONAL REPRESSOR"/>
    <property type="match status" value="1"/>
</dbReference>
<evidence type="ECO:0000256" key="2">
    <source>
        <dbReference type="ARBA" id="ARBA00023125"/>
    </source>
</evidence>
<protein>
    <submittedName>
        <fullName evidence="4">Uncharacterized protein</fullName>
    </submittedName>
</protein>
<dbReference type="KEGG" id="crw:CROST_004460"/>
<dbReference type="Gene3D" id="1.10.357.10">
    <property type="entry name" value="Tetracycline Repressor, domain 2"/>
    <property type="match status" value="1"/>
</dbReference>
<dbReference type="EMBL" id="CP096983">
    <property type="protein sequence ID" value="URZ09753.1"/>
    <property type="molecule type" value="Genomic_DNA"/>
</dbReference>
<organism evidence="4 5">
    <name type="scientific">Clostridium felsineum</name>
    <dbReference type="NCBI Taxonomy" id="36839"/>
    <lineage>
        <taxon>Bacteria</taxon>
        <taxon>Bacillati</taxon>
        <taxon>Bacillota</taxon>
        <taxon>Clostridia</taxon>
        <taxon>Eubacteriales</taxon>
        <taxon>Clostridiaceae</taxon>
        <taxon>Clostridium</taxon>
    </lineage>
</organism>
<dbReference type="InterPro" id="IPR009057">
    <property type="entry name" value="Homeodomain-like_sf"/>
</dbReference>
<reference evidence="4 5" key="1">
    <citation type="submission" date="2022-04" db="EMBL/GenBank/DDBJ databases">
        <title>Genome sequence of C. roseum typestrain.</title>
        <authorList>
            <person name="Poehlein A."/>
            <person name="Schoch T."/>
            <person name="Duerre P."/>
            <person name="Daniel R."/>
        </authorList>
    </citation>
    <scope>NUCLEOTIDE SEQUENCE [LARGE SCALE GENOMIC DNA]</scope>
    <source>
        <strain evidence="4 5">DSM 7320</strain>
    </source>
</reference>
<dbReference type="PRINTS" id="PR00455">
    <property type="entry name" value="HTHTETR"/>
</dbReference>